<gene>
    <name evidence="4" type="ORF">CB0940_01443</name>
    <name evidence="5" type="ORF">RHO25_001489</name>
</gene>
<dbReference type="InterPro" id="IPR037393">
    <property type="entry name" value="Bud22/SRFB1"/>
</dbReference>
<evidence type="ECO:0000313" key="5">
    <source>
        <dbReference type="EMBL" id="WPA96881.1"/>
    </source>
</evidence>
<protein>
    <submittedName>
        <fullName evidence="4">Bud site selection protein 22</fullName>
    </submittedName>
</protein>
<name>A0A2G5ICN3_CERBT</name>
<feature type="compositionally biased region" description="Acidic residues" evidence="2">
    <location>
        <begin position="226"/>
        <end position="240"/>
    </location>
</feature>
<dbReference type="OrthoDB" id="3364872at2759"/>
<dbReference type="AlphaFoldDB" id="A0A2G5ICN3"/>
<evidence type="ECO:0000256" key="1">
    <source>
        <dbReference type="ARBA" id="ARBA00023054"/>
    </source>
</evidence>
<feature type="compositionally biased region" description="Basic and acidic residues" evidence="2">
    <location>
        <begin position="369"/>
        <end position="378"/>
    </location>
</feature>
<dbReference type="GO" id="GO:0030686">
    <property type="term" value="C:90S preribosome"/>
    <property type="evidence" value="ECO:0007669"/>
    <property type="project" value="TreeGrafter"/>
</dbReference>
<accession>A0A2G5ICN3</accession>
<sequence>MSKRKREADEEEDADTEGHGSRDFRRQRQIMATFAQSAQPLEQALKLARGFERQKLGRRKKTARGDQDTAARIDAEVAALKKLDLARCAQNVLAKALLKIKAVREAPHLPAPIRNPTPVSTETATLNVYARLCSSNPVKAALPTATAGMKREMGVEEAGHRKKDHQPANDGPDSDDDDDASVSSEADGSISVDSDVDVDDLERQLEQEGVPRTSSAARKRRRDNDAFSDQEPDAASDAESEEAHHDSRTAPKKLFLPKLTMAGYVSGSGSDVEDDVESAKPKKNRRGQRARQAIWEKKYGKQAKHVQEQAGKQDWDAKRGAVSSSKFAKDANKLPLGKRRLPGSTMKPTVASKKPQRDDTGPLHPSWEAAKRAKEKKSVPVAFQGKKISFD</sequence>
<dbReference type="EMBL" id="LKMD01000100">
    <property type="protein sequence ID" value="PIB02510.1"/>
    <property type="molecule type" value="Genomic_DNA"/>
</dbReference>
<keyword evidence="1" id="KW-0175">Coiled coil</keyword>
<evidence type="ECO:0000256" key="2">
    <source>
        <dbReference type="SAM" id="MobiDB-lite"/>
    </source>
</evidence>
<organism evidence="4">
    <name type="scientific">Cercospora beticola</name>
    <name type="common">Sugarbeet leaf spot fungus</name>
    <dbReference type="NCBI Taxonomy" id="122368"/>
    <lineage>
        <taxon>Eukaryota</taxon>
        <taxon>Fungi</taxon>
        <taxon>Dikarya</taxon>
        <taxon>Ascomycota</taxon>
        <taxon>Pezizomycotina</taxon>
        <taxon>Dothideomycetes</taxon>
        <taxon>Dothideomycetidae</taxon>
        <taxon>Mycosphaerellales</taxon>
        <taxon>Mycosphaerellaceae</taxon>
        <taxon>Cercospora</taxon>
    </lineage>
</organism>
<feature type="compositionally biased region" description="Basic and acidic residues" evidence="2">
    <location>
        <begin position="16"/>
        <end position="26"/>
    </location>
</feature>
<dbReference type="Proteomes" id="UP001302367">
    <property type="component" value="Chromosome 1"/>
</dbReference>
<dbReference type="PANTHER" id="PTHR23325:SF1">
    <property type="entry name" value="SERUM RESPONSE FACTOR-BINDING PROTEIN 1"/>
    <property type="match status" value="1"/>
</dbReference>
<dbReference type="Pfam" id="PF09073">
    <property type="entry name" value="BUD22"/>
    <property type="match status" value="1"/>
</dbReference>
<evidence type="ECO:0000313" key="4">
    <source>
        <dbReference type="EMBL" id="PIB02510.1"/>
    </source>
</evidence>
<dbReference type="EMBL" id="CP134184">
    <property type="protein sequence ID" value="WPA96881.1"/>
    <property type="molecule type" value="Genomic_DNA"/>
</dbReference>
<evidence type="ECO:0000259" key="3">
    <source>
        <dbReference type="Pfam" id="PF09073"/>
    </source>
</evidence>
<dbReference type="InterPro" id="IPR015158">
    <property type="entry name" value="Bud22_dom"/>
</dbReference>
<keyword evidence="6" id="KW-1185">Reference proteome</keyword>
<feature type="domain" description="Bud22" evidence="3">
    <location>
        <begin position="36"/>
        <end position="391"/>
    </location>
</feature>
<feature type="compositionally biased region" description="Low complexity" evidence="2">
    <location>
        <begin position="181"/>
        <end position="193"/>
    </location>
</feature>
<dbReference type="PANTHER" id="PTHR23325">
    <property type="entry name" value="SERUM RESPONSE FACTOR-BINDING"/>
    <property type="match status" value="1"/>
</dbReference>
<dbReference type="GO" id="GO:0005634">
    <property type="term" value="C:nucleus"/>
    <property type="evidence" value="ECO:0007669"/>
    <property type="project" value="TreeGrafter"/>
</dbReference>
<dbReference type="Proteomes" id="UP000230605">
    <property type="component" value="Chromosome 1"/>
</dbReference>
<feature type="region of interest" description="Disordered" evidence="2">
    <location>
        <begin position="152"/>
        <end position="391"/>
    </location>
</feature>
<feature type="compositionally biased region" description="Basic and acidic residues" evidence="2">
    <location>
        <begin position="294"/>
        <end position="319"/>
    </location>
</feature>
<reference evidence="4" key="1">
    <citation type="submission" date="2015-10" db="EMBL/GenBank/DDBJ databases">
        <title>The cercosporin biosynthetic gene cluster was horizontally transferred to several fungal lineages and shown to be expanded in Cercospora beticola based on microsynteny with recipient genomes.</title>
        <authorList>
            <person name="De Jonge R."/>
            <person name="Ebert M.K."/>
            <person name="Suttle J.C."/>
            <person name="Jurick Ii W.M."/>
            <person name="Secor G.A."/>
            <person name="Thomma B.P."/>
            <person name="Van De Peer Y."/>
            <person name="Bolton M.D."/>
        </authorList>
    </citation>
    <scope>NUCLEOTIDE SEQUENCE [LARGE SCALE GENOMIC DNA]</scope>
    <source>
        <strain evidence="4">09-40</strain>
    </source>
</reference>
<dbReference type="GO" id="GO:0030490">
    <property type="term" value="P:maturation of SSU-rRNA"/>
    <property type="evidence" value="ECO:0007669"/>
    <property type="project" value="TreeGrafter"/>
</dbReference>
<reference evidence="5 6" key="2">
    <citation type="submission" date="2023-09" db="EMBL/GenBank/DDBJ databases">
        <title>Complete-Gapless Cercospora beticola genome.</title>
        <authorList>
            <person name="Wyatt N.A."/>
            <person name="Spanner R.E."/>
            <person name="Bolton M.D."/>
        </authorList>
    </citation>
    <scope>NUCLEOTIDE SEQUENCE [LARGE SCALE GENOMIC DNA]</scope>
    <source>
        <strain evidence="5">Cb09-40</strain>
    </source>
</reference>
<feature type="region of interest" description="Disordered" evidence="2">
    <location>
        <begin position="1"/>
        <end position="27"/>
    </location>
</feature>
<proteinExistence type="predicted"/>
<evidence type="ECO:0000313" key="6">
    <source>
        <dbReference type="Proteomes" id="UP001302367"/>
    </source>
</evidence>